<dbReference type="PANTHER" id="PTHR11655:SF14">
    <property type="entry name" value="LARGE RIBOSOMAL SUBUNIT PROTEIN UL6M"/>
    <property type="match status" value="1"/>
</dbReference>
<feature type="domain" description="Large ribosomal subunit protein uL6 alpha-beta" evidence="9">
    <location>
        <begin position="91"/>
        <end position="164"/>
    </location>
</feature>
<evidence type="ECO:0000256" key="1">
    <source>
        <dbReference type="ARBA" id="ARBA00009356"/>
    </source>
</evidence>
<dbReference type="FunFam" id="3.90.930.12:FF:000001">
    <property type="entry name" value="50S ribosomal protein L6"/>
    <property type="match status" value="1"/>
</dbReference>
<dbReference type="InterPro" id="IPR019906">
    <property type="entry name" value="Ribosomal_uL6_bac-type"/>
</dbReference>
<evidence type="ECO:0000259" key="9">
    <source>
        <dbReference type="Pfam" id="PF00347"/>
    </source>
</evidence>
<keyword evidence="3 6" id="KW-0694">RNA-binding</keyword>
<dbReference type="HAMAP" id="MF_01365_B">
    <property type="entry name" value="Ribosomal_uL6_B"/>
    <property type="match status" value="1"/>
</dbReference>
<dbReference type="PRINTS" id="PR00059">
    <property type="entry name" value="RIBOSOMALL6"/>
</dbReference>
<evidence type="ECO:0000256" key="4">
    <source>
        <dbReference type="ARBA" id="ARBA00022980"/>
    </source>
</evidence>
<evidence type="ECO:0000313" key="10">
    <source>
        <dbReference type="EMBL" id="AKQ04310.1"/>
    </source>
</evidence>
<evidence type="ECO:0000256" key="7">
    <source>
        <dbReference type="RuleBase" id="RU003869"/>
    </source>
</evidence>
<comment type="similarity">
    <text evidence="1 6 7">Belongs to the universal ribosomal protein uL6 family.</text>
</comment>
<evidence type="ECO:0000256" key="2">
    <source>
        <dbReference type="ARBA" id="ARBA00022730"/>
    </source>
</evidence>
<dbReference type="InterPro" id="IPR002358">
    <property type="entry name" value="Ribosomal_uL6_CS"/>
</dbReference>
<dbReference type="EMBL" id="KT007035">
    <property type="protein sequence ID" value="AKQ04310.1"/>
    <property type="molecule type" value="Genomic_DNA"/>
</dbReference>
<name>A0A0H4TBQ3_9BACT</name>
<keyword evidence="5 6" id="KW-0687">Ribonucleoprotein</keyword>
<dbReference type="GO" id="GO:0003735">
    <property type="term" value="F:structural constituent of ribosome"/>
    <property type="evidence" value="ECO:0007669"/>
    <property type="project" value="UniProtKB-UniRule"/>
</dbReference>
<proteinExistence type="inferred from homology"/>
<dbReference type="AlphaFoldDB" id="A0A0H4TBQ3"/>
<comment type="subunit">
    <text evidence="6">Part of the 50S ribosomal subunit.</text>
</comment>
<reference evidence="10" key="1">
    <citation type="journal article" date="2015" name="ISME J.">
        <title>Aquifer environment selects for microbial species cohorts in sediment and groundwater.</title>
        <authorList>
            <person name="Hug L.A."/>
            <person name="Thomas B.C."/>
            <person name="Brown C.T."/>
            <person name="Frischkorn K.R."/>
            <person name="Williams K.H."/>
            <person name="Tringe S.G."/>
            <person name="Banfield J.F."/>
        </authorList>
    </citation>
    <scope>NUCLEOTIDE SEQUENCE</scope>
</reference>
<dbReference type="Gene3D" id="3.90.930.12">
    <property type="entry name" value="Ribosomal protein L6, alpha-beta domain"/>
    <property type="match status" value="2"/>
</dbReference>
<feature type="domain" description="Large ribosomal subunit protein uL6 alpha-beta" evidence="9">
    <location>
        <begin position="11"/>
        <end position="82"/>
    </location>
</feature>
<protein>
    <recommendedName>
        <fullName evidence="6">Large ribosomal subunit protein uL6</fullName>
    </recommendedName>
</protein>
<comment type="function">
    <text evidence="6 8">This protein binds to the 23S rRNA, and is important in its secondary structure. It is located near the subunit interface in the base of the L7/L12 stalk, and near the tRNA binding site of the peptidyltransferase center.</text>
</comment>
<keyword evidence="4 6" id="KW-0689">Ribosomal protein</keyword>
<dbReference type="GO" id="GO:0002181">
    <property type="term" value="P:cytoplasmic translation"/>
    <property type="evidence" value="ECO:0007669"/>
    <property type="project" value="TreeGrafter"/>
</dbReference>
<dbReference type="InterPro" id="IPR020040">
    <property type="entry name" value="Ribosomal_uL6_a/b-dom"/>
</dbReference>
<dbReference type="GO" id="GO:0022625">
    <property type="term" value="C:cytosolic large ribosomal subunit"/>
    <property type="evidence" value="ECO:0007669"/>
    <property type="project" value="UniProtKB-UniRule"/>
</dbReference>
<evidence type="ECO:0000256" key="5">
    <source>
        <dbReference type="ARBA" id="ARBA00023274"/>
    </source>
</evidence>
<keyword evidence="2 6" id="KW-0699">rRNA-binding</keyword>
<evidence type="ECO:0000256" key="3">
    <source>
        <dbReference type="ARBA" id="ARBA00022884"/>
    </source>
</evidence>
<evidence type="ECO:0000256" key="8">
    <source>
        <dbReference type="RuleBase" id="RU003870"/>
    </source>
</evidence>
<dbReference type="NCBIfam" id="TIGR03654">
    <property type="entry name" value="L6_bact"/>
    <property type="match status" value="1"/>
</dbReference>
<dbReference type="InterPro" id="IPR000702">
    <property type="entry name" value="Ribosomal_uL6-like"/>
</dbReference>
<dbReference type="PROSITE" id="PS00525">
    <property type="entry name" value="RIBOSOMAL_L6_1"/>
    <property type="match status" value="1"/>
</dbReference>
<accession>A0A0H4TBQ3</accession>
<sequence>MSRIGKKPIEIPKGVDVNINGQNVVVKGPKGSLQKSFPSEISITKKDDVLSVTIANTDKETGALHGLSRTLIANMIEGVMKGFEKTLEISGVGYKAMLQGKNIVLTLGYSHQITYPLPAGIDAAIDKQTVVKLKGIDKELLGQTASNIRSLRGPEPYKGKGVKYKDERIVRKEGKTGK</sequence>
<dbReference type="InterPro" id="IPR036789">
    <property type="entry name" value="Ribosomal_uL6-like_a/b-dom_sf"/>
</dbReference>
<dbReference type="FunFam" id="3.90.930.12:FF:000002">
    <property type="entry name" value="50S ribosomal protein L6"/>
    <property type="match status" value="1"/>
</dbReference>
<dbReference type="Pfam" id="PF00347">
    <property type="entry name" value="Ribosomal_L6"/>
    <property type="match status" value="2"/>
</dbReference>
<dbReference type="GO" id="GO:0019843">
    <property type="term" value="F:rRNA binding"/>
    <property type="evidence" value="ECO:0007669"/>
    <property type="project" value="UniProtKB-UniRule"/>
</dbReference>
<evidence type="ECO:0000256" key="6">
    <source>
        <dbReference type="HAMAP-Rule" id="MF_01365"/>
    </source>
</evidence>
<dbReference type="PIRSF" id="PIRSF002162">
    <property type="entry name" value="Ribosomal_L6"/>
    <property type="match status" value="1"/>
</dbReference>
<dbReference type="PANTHER" id="PTHR11655">
    <property type="entry name" value="60S/50S RIBOSOMAL PROTEIN L6/L9"/>
    <property type="match status" value="1"/>
</dbReference>
<gene>
    <name evidence="6 10" type="primary">rplF</name>
</gene>
<dbReference type="SUPFAM" id="SSF56053">
    <property type="entry name" value="Ribosomal protein L6"/>
    <property type="match status" value="2"/>
</dbReference>
<organism evidence="10">
    <name type="scientific">uncultured Nitrospirae bacterium Rifle_16ft_4_minimus_4901</name>
    <dbReference type="NCBI Taxonomy" id="1665132"/>
    <lineage>
        <taxon>Bacteria</taxon>
        <taxon>Pseudomonadati</taxon>
        <taxon>Nitrospirota</taxon>
        <taxon>environmental samples</taxon>
    </lineage>
</organism>